<feature type="transmembrane region" description="Helical" evidence="5">
    <location>
        <begin position="93"/>
        <end position="114"/>
    </location>
</feature>
<keyword evidence="2 5" id="KW-0812">Transmembrane</keyword>
<dbReference type="RefSeq" id="WP_203858778.1">
    <property type="nucleotide sequence ID" value="NZ_BAAAZQ010000036.1"/>
</dbReference>
<evidence type="ECO:0000256" key="3">
    <source>
        <dbReference type="ARBA" id="ARBA00022989"/>
    </source>
</evidence>
<evidence type="ECO:0000256" key="4">
    <source>
        <dbReference type="ARBA" id="ARBA00023136"/>
    </source>
</evidence>
<evidence type="ECO:0000313" key="8">
    <source>
        <dbReference type="Proteomes" id="UP000621500"/>
    </source>
</evidence>
<dbReference type="Pfam" id="PF07291">
    <property type="entry name" value="MauE"/>
    <property type="match status" value="1"/>
</dbReference>
<proteinExistence type="predicted"/>
<dbReference type="Proteomes" id="UP000621500">
    <property type="component" value="Unassembled WGS sequence"/>
</dbReference>
<evidence type="ECO:0000256" key="1">
    <source>
        <dbReference type="ARBA" id="ARBA00004141"/>
    </source>
</evidence>
<evidence type="ECO:0000313" key="7">
    <source>
        <dbReference type="EMBL" id="GIG97265.1"/>
    </source>
</evidence>
<accession>A0ABQ4ERL2</accession>
<comment type="caution">
    <text evidence="7">The sequence shown here is derived from an EMBL/GenBank/DDBJ whole genome shotgun (WGS) entry which is preliminary data.</text>
</comment>
<feature type="transmembrane region" description="Helical" evidence="5">
    <location>
        <begin position="61"/>
        <end position="86"/>
    </location>
</feature>
<name>A0ABQ4ERL2_9ACTN</name>
<reference evidence="7 8" key="1">
    <citation type="submission" date="2021-01" db="EMBL/GenBank/DDBJ databases">
        <title>Whole genome shotgun sequence of Plantactinospora mayteni NBRC 109088.</title>
        <authorList>
            <person name="Komaki H."/>
            <person name="Tamura T."/>
        </authorList>
    </citation>
    <scope>NUCLEOTIDE SEQUENCE [LARGE SCALE GENOMIC DNA]</scope>
    <source>
        <strain evidence="7 8">NBRC 109088</strain>
    </source>
</reference>
<evidence type="ECO:0000259" key="6">
    <source>
        <dbReference type="Pfam" id="PF07291"/>
    </source>
</evidence>
<keyword evidence="4 5" id="KW-0472">Membrane</keyword>
<keyword evidence="8" id="KW-1185">Reference proteome</keyword>
<protein>
    <recommendedName>
        <fullName evidence="6">Methylamine utilisation protein MauE domain-containing protein</fullName>
    </recommendedName>
</protein>
<evidence type="ECO:0000256" key="2">
    <source>
        <dbReference type="ARBA" id="ARBA00022692"/>
    </source>
</evidence>
<dbReference type="EMBL" id="BONX01000024">
    <property type="protein sequence ID" value="GIG97265.1"/>
    <property type="molecule type" value="Genomic_DNA"/>
</dbReference>
<comment type="subcellular location">
    <subcellularLocation>
        <location evidence="1">Membrane</location>
        <topology evidence="1">Multi-pass membrane protein</topology>
    </subcellularLocation>
</comment>
<gene>
    <name evidence="7" type="ORF">Pma05_38380</name>
</gene>
<evidence type="ECO:0000256" key="5">
    <source>
        <dbReference type="SAM" id="Phobius"/>
    </source>
</evidence>
<dbReference type="InterPro" id="IPR009908">
    <property type="entry name" value="Methylamine_util_MauE"/>
</dbReference>
<feature type="domain" description="Methylamine utilisation protein MauE" evidence="6">
    <location>
        <begin position="24"/>
        <end position="156"/>
    </location>
</feature>
<sequence>MTVTERTTASTPAPGHRRWRAARPWLGTAARLGLAAVWLAAGGSKVGDLAASGRAVSAYKIFPYDLAVVIGAALPFVELALGLILLVGLATRLAAGISAALLVIFIAGIASAWARGLSIDCGCFGSGGDLAAGQDPTYGTELLRDVGFLVLAGFLLVWPRTPVSVDAALGRDTREEESDDE</sequence>
<keyword evidence="3 5" id="KW-1133">Transmembrane helix</keyword>
<feature type="transmembrane region" description="Helical" evidence="5">
    <location>
        <begin position="21"/>
        <end position="41"/>
    </location>
</feature>
<organism evidence="7 8">
    <name type="scientific">Plantactinospora mayteni</name>
    <dbReference type="NCBI Taxonomy" id="566021"/>
    <lineage>
        <taxon>Bacteria</taxon>
        <taxon>Bacillati</taxon>
        <taxon>Actinomycetota</taxon>
        <taxon>Actinomycetes</taxon>
        <taxon>Micromonosporales</taxon>
        <taxon>Micromonosporaceae</taxon>
        <taxon>Plantactinospora</taxon>
    </lineage>
</organism>